<dbReference type="Proteomes" id="UP000829398">
    <property type="component" value="Chromosome 5"/>
</dbReference>
<organism evidence="1 2">
    <name type="scientific">Citrus sinensis</name>
    <name type="common">Sweet orange</name>
    <name type="synonym">Citrus aurantium var. sinensis</name>
    <dbReference type="NCBI Taxonomy" id="2711"/>
    <lineage>
        <taxon>Eukaryota</taxon>
        <taxon>Viridiplantae</taxon>
        <taxon>Streptophyta</taxon>
        <taxon>Embryophyta</taxon>
        <taxon>Tracheophyta</taxon>
        <taxon>Spermatophyta</taxon>
        <taxon>Magnoliopsida</taxon>
        <taxon>eudicotyledons</taxon>
        <taxon>Gunneridae</taxon>
        <taxon>Pentapetalae</taxon>
        <taxon>rosids</taxon>
        <taxon>malvids</taxon>
        <taxon>Sapindales</taxon>
        <taxon>Rutaceae</taxon>
        <taxon>Aurantioideae</taxon>
        <taxon>Citrus</taxon>
    </lineage>
</organism>
<sequence>MCHHCGAELTRVKKERKQENGKSLKLNNEGSIWSCRICGEKQEREYLKPENSSPFSTPMISPTTSLSSNDRSFSSCRTFPLSGEFSVDGNSNDRSDQDEGATNSNRGDASFRTNGRLQNSHLEGPVNELDRSNKMNGSNNLKDGGIGNDNGVVREVEIMQPSDGQEAKVNGAENISRPHNNASEISQSTDNDNEMDMQIWEPPEPEDPEDDIEGSIAYNDDDEDEECGDGTKWGKPSSLSHFRDEGGGRLKFKEEKKRAMEKVVSGKFKAIVSQLLKSVGVVSSGKDGESWVDIVTSLSWEAASSLRPGSVDGKSLDLNSYIKVKCIAAGSRNQSQIIKGLVFKKHAAHKHMPTEYKNPRLLLIRGVLGLSSSGLSSFKAMEQEKDQLKSVMDMIDMCHPNVVLVEKTVSRDIQESILEKGMTLVFDMKLHRLERVARCTGSPILSSDSLTSQKLKHCDSFYIKKFVEEHAGFREGGKRPSKTLMFIEGCPTRLGCTVSVYPMIVLFIVLFEWLRRHTSLFCNQVLLKGSNSDELKRIKSVVQCAVVMAYHLILETSFLVDQRAMFSTIPFAEVAGILPMEQQHPALENGNSNVSCFEHSSVESGSSTMDIPISNGFHEDGSYANSGPEGESILSYEPYNPAVFSGFSSLSASLRKVIGDNFPLSSAAAYPSLTSYFGFRGREQSGQITEDVPVSTIMDASLDGPCDTEAKSSSDEEKSLDGQPTSLPSCPEAPLSMGKDCGNDEDHSQSQEDANASLDSQSILVLMSSRNALRGTICEQSHFSHIMFYKNFDVPLGKFLQDNLLNQRKQCASCSELPEAHFYYYAHHNKQLTIRVKRLPDRIRLSGEAEGKLWMWSRCGRCKTANGVPKSTKRVVISTAACGLSFGKFLELSFSHHSSSTRLSSCGHSLHRDFLYFFGLGPMVGMFKYSPFTTYNMCVPPQKLEFSNSINKWLKEEFQNLYTKGILLFSEVESSLKQIGSRFVGSTLNLQGSLKEFSVTSEILKQERSVFEVDIQKTVAKKVHSDEALHKLLSLNRLRWELLLESCIWDRRLHSLLLPDPTVVITGATEKPGPEQTKVKMDGTTAKGNEVPEPEVDSGNGDNVSNNFGNLEVIPDVAAEADELVVKEIPIDGPDRESGERDHKKTTVLKDVETSIASDLSSTSLPNEDSMVRSNVSDYLSGDNVQAGKFLMSENLQVDKVVPNSQYLANSGSVVDPNASKNETSTHSLLSDLEKLNGWFWMPFSELQQIYMKDLQRGFVPKFECVSRYTPEHLPTVYQLISEEGTRMHIPLGAENYMVSDYEGELSSIIACALAVLKEMPLSTVVFNEDSGRDGDMAVKTIDSLRSLTRIPTMASSLWSVNGSSDSDSIYASLSISSEDSRFSSFDGLNLLESLIPPEVLSPEVSIGISKSLGKGKYSVKCLYANQFRDLRSRCCPSELAYIDSLSRCRNWDAKGGKSKSFFVKTLDDRFIIKEIKKTEFDSFDKFALHYFKYMNESFDSGNQTCLAKVLGIYQVTIRQPKSGKEMRHDLMVMENLTFERNITRQYDLKGALHARYNTTVDGSGDVLLDQNFVNDMNSSPLYVSNTAKRILQRAVWNDTTFLNSIDVMDYSLLVGVDSQRRELVCGIIDYLRQYTWDKHLETWVKSSLVPKNVLPTVISPKDYKRRFRKFMSTHFLSVPDHWCSPESDDPCELCGIKDDSSSRTKS</sequence>
<reference evidence="2" key="1">
    <citation type="journal article" date="2023" name="Hortic. Res.">
        <title>A chromosome-level phased genome enabling allele-level studies in sweet orange: a case study on citrus Huanglongbing tolerance.</title>
        <authorList>
            <person name="Wu B."/>
            <person name="Yu Q."/>
            <person name="Deng Z."/>
            <person name="Duan Y."/>
            <person name="Luo F."/>
            <person name="Gmitter F. Jr."/>
        </authorList>
    </citation>
    <scope>NUCLEOTIDE SEQUENCE [LARGE SCALE GENOMIC DNA]</scope>
    <source>
        <strain evidence="2">cv. Valencia</strain>
    </source>
</reference>
<comment type="caution">
    <text evidence="1">The sequence shown here is derived from an EMBL/GenBank/DDBJ whole genome shotgun (WGS) entry which is preliminary data.</text>
</comment>
<evidence type="ECO:0000313" key="1">
    <source>
        <dbReference type="EMBL" id="KAH9757999.1"/>
    </source>
</evidence>
<dbReference type="EMBL" id="CM039174">
    <property type="protein sequence ID" value="KAH9757999.1"/>
    <property type="molecule type" value="Genomic_DNA"/>
</dbReference>
<protein>
    <submittedName>
        <fullName evidence="1">1-phosphatidylinositol-3-phosphate 5-kinase FAB1D</fullName>
    </submittedName>
</protein>
<keyword evidence="2" id="KW-1185">Reference proteome</keyword>
<proteinExistence type="predicted"/>
<accession>A0ACB8KUL0</accession>
<evidence type="ECO:0000313" key="2">
    <source>
        <dbReference type="Proteomes" id="UP000829398"/>
    </source>
</evidence>
<gene>
    <name evidence="1" type="ORF">KPL71_016559</name>
</gene>
<name>A0ACB8KUL0_CITSI</name>